<proteinExistence type="predicted"/>
<evidence type="ECO:0000313" key="1">
    <source>
        <dbReference type="EMBL" id="RNL65098.1"/>
    </source>
</evidence>
<accession>A0A3N0CNR8</accession>
<name>A0A3N0CNR8_9ACTN</name>
<evidence type="ECO:0000313" key="2">
    <source>
        <dbReference type="Proteomes" id="UP000267128"/>
    </source>
</evidence>
<keyword evidence="2" id="KW-1185">Reference proteome</keyword>
<dbReference type="PROSITE" id="PS51318">
    <property type="entry name" value="TAT"/>
    <property type="match status" value="1"/>
</dbReference>
<comment type="caution">
    <text evidence="1">The sequence shown here is derived from an EMBL/GenBank/DDBJ whole genome shotgun (WGS) entry which is preliminary data.</text>
</comment>
<gene>
    <name evidence="1" type="ORF">EFK50_03760</name>
</gene>
<dbReference type="PROSITE" id="PS51257">
    <property type="entry name" value="PROKAR_LIPOPROTEIN"/>
    <property type="match status" value="1"/>
</dbReference>
<dbReference type="InterPro" id="IPR006311">
    <property type="entry name" value="TAT_signal"/>
</dbReference>
<protein>
    <submittedName>
        <fullName evidence="1">Uncharacterized protein</fullName>
    </submittedName>
</protein>
<sequence>MRLMSPTPPHPDRRAFLLLGAGAAAALVTGCGLNNPFDTSTTPAAEAVRNLAPDVAAAVTAVGRLRTNQANLDAARAAHPALTKRLSGLTDLYRAHLEALVAAVPDGVDTTPATAPRPVPAGRAAALALVGKDAAAVQVGLVDLAVQARSGPFARLLGSMSAGLAQQVVLLQRTPVAR</sequence>
<dbReference type="EMBL" id="RJSE01000003">
    <property type="protein sequence ID" value="RNL65098.1"/>
    <property type="molecule type" value="Genomic_DNA"/>
</dbReference>
<dbReference type="Proteomes" id="UP000267128">
    <property type="component" value="Unassembled WGS sequence"/>
</dbReference>
<reference evidence="1 2" key="1">
    <citation type="submission" date="2018-11" db="EMBL/GenBank/DDBJ databases">
        <authorList>
            <person name="Li F."/>
        </authorList>
    </citation>
    <scope>NUCLEOTIDE SEQUENCE [LARGE SCALE GENOMIC DNA]</scope>
    <source>
        <strain evidence="1 2">Gsoil 097</strain>
    </source>
</reference>
<organism evidence="1 2">
    <name type="scientific">Nocardioides marmoriginsengisoli</name>
    <dbReference type="NCBI Taxonomy" id="661483"/>
    <lineage>
        <taxon>Bacteria</taxon>
        <taxon>Bacillati</taxon>
        <taxon>Actinomycetota</taxon>
        <taxon>Actinomycetes</taxon>
        <taxon>Propionibacteriales</taxon>
        <taxon>Nocardioidaceae</taxon>
        <taxon>Nocardioides</taxon>
    </lineage>
</organism>
<dbReference type="AlphaFoldDB" id="A0A3N0CNR8"/>